<dbReference type="PANTHER" id="PTHR30115:SF11">
    <property type="entry name" value="NITROGEN REGULATORY PROTEIN P-II HOMOLOG"/>
    <property type="match status" value="1"/>
</dbReference>
<dbReference type="GO" id="GO:0030234">
    <property type="term" value="F:enzyme regulator activity"/>
    <property type="evidence" value="ECO:0007669"/>
    <property type="project" value="InterPro"/>
</dbReference>
<name>A0A644T7Q4_9ZZZZ</name>
<dbReference type="InterPro" id="IPR015867">
    <property type="entry name" value="N-reg_PII/ATP_PRibTrfase_C"/>
</dbReference>
<accession>A0A644T7Q4</accession>
<dbReference type="InterPro" id="IPR011322">
    <property type="entry name" value="N-reg_PII-like_a/b"/>
</dbReference>
<dbReference type="SUPFAM" id="SSF54913">
    <property type="entry name" value="GlnB-like"/>
    <property type="match status" value="1"/>
</dbReference>
<comment type="caution">
    <text evidence="1">The sequence shown here is derived from an EMBL/GenBank/DDBJ whole genome shotgun (WGS) entry which is preliminary data.</text>
</comment>
<dbReference type="EMBL" id="VSSQ01000019">
    <property type="protein sequence ID" value="MPL62789.1"/>
    <property type="molecule type" value="Genomic_DNA"/>
</dbReference>
<gene>
    <name evidence="1" type="primary">glnB_5</name>
    <name evidence="1" type="ORF">SDC9_08409</name>
</gene>
<dbReference type="Gene3D" id="3.30.70.120">
    <property type="match status" value="1"/>
</dbReference>
<organism evidence="1">
    <name type="scientific">bioreactor metagenome</name>
    <dbReference type="NCBI Taxonomy" id="1076179"/>
    <lineage>
        <taxon>unclassified sequences</taxon>
        <taxon>metagenomes</taxon>
        <taxon>ecological metagenomes</taxon>
    </lineage>
</organism>
<dbReference type="PROSITE" id="PS51343">
    <property type="entry name" value="PII_GLNB_DOM"/>
    <property type="match status" value="1"/>
</dbReference>
<protein>
    <submittedName>
        <fullName evidence="1">Nitrogen regulatory protein P-II</fullName>
    </submittedName>
</protein>
<dbReference type="AlphaFoldDB" id="A0A644T7Q4"/>
<proteinExistence type="predicted"/>
<evidence type="ECO:0000313" key="1">
    <source>
        <dbReference type="EMBL" id="MPL62789.1"/>
    </source>
</evidence>
<dbReference type="InterPro" id="IPR017918">
    <property type="entry name" value="N-reg_PII_CS"/>
</dbReference>
<reference evidence="1" key="1">
    <citation type="submission" date="2019-08" db="EMBL/GenBank/DDBJ databases">
        <authorList>
            <person name="Kucharzyk K."/>
            <person name="Murdoch R.W."/>
            <person name="Higgins S."/>
            <person name="Loffler F."/>
        </authorList>
    </citation>
    <scope>NUCLEOTIDE SEQUENCE</scope>
</reference>
<dbReference type="InterPro" id="IPR002187">
    <property type="entry name" value="N-reg_PII"/>
</dbReference>
<dbReference type="GO" id="GO:0005829">
    <property type="term" value="C:cytosol"/>
    <property type="evidence" value="ECO:0007669"/>
    <property type="project" value="TreeGrafter"/>
</dbReference>
<dbReference type="SMART" id="SM00938">
    <property type="entry name" value="P-II"/>
    <property type="match status" value="1"/>
</dbReference>
<dbReference type="GO" id="GO:0006808">
    <property type="term" value="P:regulation of nitrogen utilization"/>
    <property type="evidence" value="ECO:0007669"/>
    <property type="project" value="InterPro"/>
</dbReference>
<dbReference type="PROSITE" id="PS00638">
    <property type="entry name" value="PII_GLNB_CTER"/>
    <property type="match status" value="1"/>
</dbReference>
<dbReference type="Pfam" id="PF00543">
    <property type="entry name" value="P-II"/>
    <property type="match status" value="1"/>
</dbReference>
<dbReference type="PANTHER" id="PTHR30115">
    <property type="entry name" value="NITROGEN REGULATORY PROTEIN P-II"/>
    <property type="match status" value="1"/>
</dbReference>
<dbReference type="GO" id="GO:0005524">
    <property type="term" value="F:ATP binding"/>
    <property type="evidence" value="ECO:0007669"/>
    <property type="project" value="TreeGrafter"/>
</dbReference>
<sequence length="112" mass="12420">MKRVVAIIRQEKLEDVKSALVSVGCEGMTVNEVKGRGKQLGIKESYRGSNYCIDLIPKTRVEVVIKKEDLEKVLETIQESARTGEIGDGKIFVSSVEQVVRIRTGEDGREAV</sequence>
<dbReference type="PRINTS" id="PR00340">
    <property type="entry name" value="PIIGLNB"/>
</dbReference>